<accession>A0A2W7QHQ5</accession>
<name>A0A2W7QHQ5_9RHOB</name>
<comment type="caution">
    <text evidence="2">The sequence shown here is derived from an EMBL/GenBank/DDBJ whole genome shotgun (WGS) entry which is preliminary data.</text>
</comment>
<dbReference type="PANTHER" id="PTHR32182:SF19">
    <property type="entry name" value="HOMOLOGY WITH RECF PROTEIN"/>
    <property type="match status" value="1"/>
</dbReference>
<dbReference type="EMBL" id="QKZS01000033">
    <property type="protein sequence ID" value="PZX47621.1"/>
    <property type="molecule type" value="Genomic_DNA"/>
</dbReference>
<dbReference type="GO" id="GO:0000731">
    <property type="term" value="P:DNA synthesis involved in DNA repair"/>
    <property type="evidence" value="ECO:0007669"/>
    <property type="project" value="TreeGrafter"/>
</dbReference>
<evidence type="ECO:0000313" key="3">
    <source>
        <dbReference type="Proteomes" id="UP000249538"/>
    </source>
</evidence>
<dbReference type="Gene3D" id="3.40.50.300">
    <property type="entry name" value="P-loop containing nucleotide triphosphate hydrolases"/>
    <property type="match status" value="1"/>
</dbReference>
<protein>
    <submittedName>
        <fullName evidence="2">Wobble nucleotide-excising tRNase</fullName>
    </submittedName>
</protein>
<dbReference type="PANTHER" id="PTHR32182">
    <property type="entry name" value="DNA REPLICATION AND REPAIR PROTEIN RECF"/>
    <property type="match status" value="1"/>
</dbReference>
<sequence length="747" mass="82457">MLITIKRIKGLGVFGDFTAPADLPAFARYNIIYGENGSGKTTLSRLFAALEAGAHADYADLEYMIESQSGALSAGQRYGRKVRTFNADYVEANIGQFHGPLRHILIIGEANKTLAEEAAGERATYDERSRAIAAAERAAEKLEAEKGKVFSAIAKTIGEATSGTNLRSYRKPNAEADFARARDLAPLLDAQLKAHRATVHQEQLECVGMPVLPLQPGDPARPFADVAAALRVEIVALLARTAQAGALRRLVEEPMIARWVEEGVTLHRAHNSDHCEFCAQPLPEARMAVLAEHFGVEDQRLKADIERTARNTRNLLDGVAALVFPAKTSLYAELRADYETAVEMAERCRTALVDQIDAAAAGLDEKLLNRATAYARDIAIDPKPLTAALATLAAVIERHNRKTEGFEREKAEARTQLQRHYLSTIVDQVRDLNAQIAVQKTIGTKLTDGAVDLPDPRSLQALKDSFEAKQAKVSSEHAGGAALTDKLKIFLGRTDLRFEAGAEGYLVQRRGKPAKRLSEGEKTAIAFLYFIVQLGDQDFNTKEGVVVIDDPISSLDAASIYQAFAFLKNAVKDVKQVFILTHNFDFLKLLLNWVQNFKKTDKAYFMVVCAEADECRNASLKPLDALLLDHPTEYCFLFKLLHGFKSDGTILASYHIPNVARKVLETFLDFHRPYEASLHSKLEEIDFDPHKKTAIYKFANDLSHSTGKGFDPALVSETQKNVTYLLEMIKAVSPLHYNGLEKLAGPR</sequence>
<gene>
    <name evidence="2" type="ORF">LX76_04467</name>
</gene>
<dbReference type="CDD" id="cd00267">
    <property type="entry name" value="ABC_ATPase"/>
    <property type="match status" value="1"/>
</dbReference>
<organism evidence="2 3">
    <name type="scientific">Cereibacter changlensis</name>
    <dbReference type="NCBI Taxonomy" id="402884"/>
    <lineage>
        <taxon>Bacteria</taxon>
        <taxon>Pseudomonadati</taxon>
        <taxon>Pseudomonadota</taxon>
        <taxon>Alphaproteobacteria</taxon>
        <taxon>Rhodobacterales</taxon>
        <taxon>Paracoccaceae</taxon>
        <taxon>Cereibacter</taxon>
    </lineage>
</organism>
<dbReference type="Pfam" id="PF13166">
    <property type="entry name" value="AAA_13"/>
    <property type="match status" value="1"/>
</dbReference>
<dbReference type="Proteomes" id="UP000249538">
    <property type="component" value="Unassembled WGS sequence"/>
</dbReference>
<proteinExistence type="predicted"/>
<evidence type="ECO:0000259" key="1">
    <source>
        <dbReference type="Pfam" id="PF13166"/>
    </source>
</evidence>
<dbReference type="InterPro" id="IPR027417">
    <property type="entry name" value="P-loop_NTPase"/>
</dbReference>
<dbReference type="RefSeq" id="WP_111467583.1">
    <property type="nucleotide sequence ID" value="NZ_QKZS01000033.1"/>
</dbReference>
<dbReference type="AlphaFoldDB" id="A0A2W7QHQ5"/>
<dbReference type="GO" id="GO:0006302">
    <property type="term" value="P:double-strand break repair"/>
    <property type="evidence" value="ECO:0007669"/>
    <property type="project" value="TreeGrafter"/>
</dbReference>
<evidence type="ECO:0000313" key="2">
    <source>
        <dbReference type="EMBL" id="PZX47621.1"/>
    </source>
</evidence>
<dbReference type="SUPFAM" id="SSF52540">
    <property type="entry name" value="P-loop containing nucleoside triphosphate hydrolases"/>
    <property type="match status" value="1"/>
</dbReference>
<feature type="domain" description="Protein CR006 P-loop" evidence="1">
    <location>
        <begin position="14"/>
        <end position="725"/>
    </location>
</feature>
<dbReference type="InterPro" id="IPR026866">
    <property type="entry name" value="CR006_AAA"/>
</dbReference>
<reference evidence="2 3" key="1">
    <citation type="submission" date="2018-06" db="EMBL/GenBank/DDBJ databases">
        <title>Genomic Encyclopedia of Archaeal and Bacterial Type Strains, Phase II (KMG-II): from individual species to whole genera.</title>
        <authorList>
            <person name="Goeker M."/>
        </authorList>
    </citation>
    <scope>NUCLEOTIDE SEQUENCE [LARGE SCALE GENOMIC DNA]</scope>
    <source>
        <strain evidence="2 3">DSM 18774</strain>
    </source>
</reference>